<dbReference type="EMBL" id="JAGQHS010000184">
    <property type="protein sequence ID" value="MCA9758546.1"/>
    <property type="molecule type" value="Genomic_DNA"/>
</dbReference>
<evidence type="ECO:0000259" key="4">
    <source>
        <dbReference type="Pfam" id="PF13860"/>
    </source>
</evidence>
<gene>
    <name evidence="5" type="ORF">KDA27_22305</name>
</gene>
<keyword evidence="2" id="KW-0812">Transmembrane</keyword>
<organism evidence="5 6">
    <name type="scientific">Eiseniibacteriota bacterium</name>
    <dbReference type="NCBI Taxonomy" id="2212470"/>
    <lineage>
        <taxon>Bacteria</taxon>
        <taxon>Candidatus Eiseniibacteriota</taxon>
    </lineage>
</organism>
<feature type="transmembrane region" description="Helical" evidence="2">
    <location>
        <begin position="87"/>
        <end position="107"/>
    </location>
</feature>
<protein>
    <submittedName>
        <fullName evidence="5">DUF362 domain-containing protein</fullName>
    </submittedName>
</protein>
<evidence type="ECO:0000256" key="2">
    <source>
        <dbReference type="SAM" id="Phobius"/>
    </source>
</evidence>
<feature type="transmembrane region" description="Helical" evidence="2">
    <location>
        <begin position="53"/>
        <end position="71"/>
    </location>
</feature>
<reference evidence="5" key="2">
    <citation type="journal article" date="2021" name="Microbiome">
        <title>Successional dynamics and alternative stable states in a saline activated sludge microbial community over 9 years.</title>
        <authorList>
            <person name="Wang Y."/>
            <person name="Ye J."/>
            <person name="Ju F."/>
            <person name="Liu L."/>
            <person name="Boyd J.A."/>
            <person name="Deng Y."/>
            <person name="Parks D.H."/>
            <person name="Jiang X."/>
            <person name="Yin X."/>
            <person name="Woodcroft B.J."/>
            <person name="Tyson G.W."/>
            <person name="Hugenholtz P."/>
            <person name="Polz M.F."/>
            <person name="Zhang T."/>
        </authorList>
    </citation>
    <scope>NUCLEOTIDE SEQUENCE</scope>
    <source>
        <strain evidence="5">HKST-UBA02</strain>
    </source>
</reference>
<dbReference type="InterPro" id="IPR007160">
    <property type="entry name" value="DUF362"/>
</dbReference>
<keyword evidence="2" id="KW-1133">Transmembrane helix</keyword>
<proteinExistence type="predicted"/>
<evidence type="ECO:0000256" key="1">
    <source>
        <dbReference type="SAM" id="MobiDB-lite"/>
    </source>
</evidence>
<dbReference type="Pfam" id="PF13860">
    <property type="entry name" value="FlgD_ig"/>
    <property type="match status" value="1"/>
</dbReference>
<evidence type="ECO:0000259" key="3">
    <source>
        <dbReference type="Pfam" id="PF04015"/>
    </source>
</evidence>
<keyword evidence="2" id="KW-0472">Membrane</keyword>
<accession>A0A956NGR8</accession>
<feature type="domain" description="FlgD/Vpr Ig-like" evidence="4">
    <location>
        <begin position="623"/>
        <end position="685"/>
    </location>
</feature>
<sequence>MHSPHDAPRATERRHAYADSATSGRVCPRSGRRIDPPAEPTSQHHNTPFWERWITRNTVIAGLLALAWLVFRTGTKPSRVVYPCQQAAISTANLAFGTALVAGILATRRRAVSWFRSPIALTGLIAGVVVFIAAQAYFSEAKEYTGPVLDPPRDYRAELVHVTNCPEDPAGDRFLGIDNLLLTLGQQGTKLLDADSVTPFAGPGGIIGSDDVVLIKINYQWSERGGTNMDVLRGLVRRIVDHPDGFVGEIVIVENAQFVSIDGFNRSANNAQDQGLSPHDIVLEFQQQGVNISHYDWTAIRFTSVGEYSDGNMNDGYVVYPVETEVNGRPSYPKFQTDAGTYISLKNGVWDPGSETYSKENFRFINLPVLKSHHAVYGATVSVKHYMGLVTRELSTNSHSAIRYGILGRVLSEIGLADLNILDAIWINADPYTGPGTSYAGATRRNELVAALDPVALDIWAVKNILIPGFESNGYSPPWPSPSADPDDPSSSFRTYLDNSMNQLLDAGYPVTNDLAQIDVVESRGDLGDFDGNGTVDESDRLAFAGCFTGEGGGPLDSGCVAGDFDRDDDVDCDDWKYFREVWTEAGTPGDIPDCDTTNLPGDIPDQATQLLGARPNPMTDSTTLHFVLGSPQDVTMRVYDASGRNVRTLVLGARPAGENTLTWDGRDDRGNTAPRGTYTFALDAGERMTGKIVVR</sequence>
<feature type="compositionally biased region" description="Basic and acidic residues" evidence="1">
    <location>
        <begin position="1"/>
        <end position="17"/>
    </location>
</feature>
<dbReference type="Pfam" id="PF04015">
    <property type="entry name" value="DUF362"/>
    <property type="match status" value="1"/>
</dbReference>
<feature type="region of interest" description="Disordered" evidence="1">
    <location>
        <begin position="1"/>
        <end position="45"/>
    </location>
</feature>
<dbReference type="InterPro" id="IPR025965">
    <property type="entry name" value="FlgD/Vpr_Ig-like"/>
</dbReference>
<evidence type="ECO:0000313" key="6">
    <source>
        <dbReference type="Proteomes" id="UP000739538"/>
    </source>
</evidence>
<dbReference type="Gene3D" id="2.60.40.4070">
    <property type="match status" value="1"/>
</dbReference>
<feature type="domain" description="DUF362" evidence="3">
    <location>
        <begin position="364"/>
        <end position="462"/>
    </location>
</feature>
<evidence type="ECO:0000313" key="5">
    <source>
        <dbReference type="EMBL" id="MCA9758546.1"/>
    </source>
</evidence>
<comment type="caution">
    <text evidence="5">The sequence shown here is derived from an EMBL/GenBank/DDBJ whole genome shotgun (WGS) entry which is preliminary data.</text>
</comment>
<reference evidence="5" key="1">
    <citation type="submission" date="2020-04" db="EMBL/GenBank/DDBJ databases">
        <authorList>
            <person name="Zhang T."/>
        </authorList>
    </citation>
    <scope>NUCLEOTIDE SEQUENCE</scope>
    <source>
        <strain evidence="5">HKST-UBA02</strain>
    </source>
</reference>
<feature type="transmembrane region" description="Helical" evidence="2">
    <location>
        <begin position="119"/>
        <end position="138"/>
    </location>
</feature>
<dbReference type="Proteomes" id="UP000739538">
    <property type="component" value="Unassembled WGS sequence"/>
</dbReference>
<name>A0A956NGR8_UNCEI</name>
<dbReference type="AlphaFoldDB" id="A0A956NGR8"/>